<proteinExistence type="predicted"/>
<dbReference type="Gene3D" id="3.40.50.1820">
    <property type="entry name" value="alpha/beta hydrolase"/>
    <property type="match status" value="2"/>
</dbReference>
<dbReference type="PRINTS" id="PR00111">
    <property type="entry name" value="ABHYDROLASE"/>
</dbReference>
<dbReference type="InterPro" id="IPR029058">
    <property type="entry name" value="AB_hydrolase_fold"/>
</dbReference>
<dbReference type="PANTHER" id="PTHR43798:SF31">
    <property type="entry name" value="AB HYDROLASE SUPERFAMILY PROTEIN YCLE"/>
    <property type="match status" value="1"/>
</dbReference>
<name>A0A381Q1C1_9ZZZZ</name>
<organism evidence="3">
    <name type="scientific">marine metagenome</name>
    <dbReference type="NCBI Taxonomy" id="408172"/>
    <lineage>
        <taxon>unclassified sequences</taxon>
        <taxon>metagenomes</taxon>
        <taxon>ecological metagenomes</taxon>
    </lineage>
</organism>
<reference evidence="3" key="1">
    <citation type="submission" date="2018-05" db="EMBL/GenBank/DDBJ databases">
        <authorList>
            <person name="Lanie J.A."/>
            <person name="Ng W.-L."/>
            <person name="Kazmierczak K.M."/>
            <person name="Andrzejewski T.M."/>
            <person name="Davidsen T.M."/>
            <person name="Wayne K.J."/>
            <person name="Tettelin H."/>
            <person name="Glass J.I."/>
            <person name="Rusch D."/>
            <person name="Podicherti R."/>
            <person name="Tsui H.-C.T."/>
            <person name="Winkler M.E."/>
        </authorList>
    </citation>
    <scope>NUCLEOTIDE SEQUENCE</scope>
</reference>
<evidence type="ECO:0000313" key="3">
    <source>
        <dbReference type="EMBL" id="SUZ73136.1"/>
    </source>
</evidence>
<sequence>MLVGAGSVSIASETRGPATHATWPPIVATTGWANDRSVWTPMVDDLCSDHLITTWDLRGHGASGAPPPGCYTRAHALGDLAAVLDRAGRPAVLMGHSLGGFLSLAHAVDHPEEVAGLVLVATGPGFRKVDAREQWNESVREAAAGIDLPPGAEEISMHHDAHVIDHLAEVSVPVLVLLGERDTRFAASAALFERDLDVRETVVVPDMGHMVHVKAPGECAAAVRRFMAGLHG</sequence>
<dbReference type="PANTHER" id="PTHR43798">
    <property type="entry name" value="MONOACYLGLYCEROL LIPASE"/>
    <property type="match status" value="1"/>
</dbReference>
<dbReference type="AlphaFoldDB" id="A0A381Q1C1"/>
<dbReference type="GO" id="GO:0016020">
    <property type="term" value="C:membrane"/>
    <property type="evidence" value="ECO:0007669"/>
    <property type="project" value="TreeGrafter"/>
</dbReference>
<evidence type="ECO:0000259" key="2">
    <source>
        <dbReference type="Pfam" id="PF00561"/>
    </source>
</evidence>
<dbReference type="GO" id="GO:0016787">
    <property type="term" value="F:hydrolase activity"/>
    <property type="evidence" value="ECO:0007669"/>
    <property type="project" value="UniProtKB-KW"/>
</dbReference>
<gene>
    <name evidence="3" type="ORF">METZ01_LOCUS25990</name>
</gene>
<dbReference type="InterPro" id="IPR050266">
    <property type="entry name" value="AB_hydrolase_sf"/>
</dbReference>
<feature type="domain" description="AB hydrolase-1" evidence="2">
    <location>
        <begin position="24"/>
        <end position="125"/>
    </location>
</feature>
<dbReference type="Pfam" id="PF00561">
    <property type="entry name" value="Abhydrolase_1"/>
    <property type="match status" value="1"/>
</dbReference>
<accession>A0A381Q1C1</accession>
<dbReference type="EMBL" id="UINC01001169">
    <property type="protein sequence ID" value="SUZ73136.1"/>
    <property type="molecule type" value="Genomic_DNA"/>
</dbReference>
<protein>
    <recommendedName>
        <fullName evidence="2">AB hydrolase-1 domain-containing protein</fullName>
    </recommendedName>
</protein>
<keyword evidence="1" id="KW-0378">Hydrolase</keyword>
<dbReference type="SUPFAM" id="SSF53474">
    <property type="entry name" value="alpha/beta-Hydrolases"/>
    <property type="match status" value="1"/>
</dbReference>
<dbReference type="InterPro" id="IPR000073">
    <property type="entry name" value="AB_hydrolase_1"/>
</dbReference>
<evidence type="ECO:0000256" key="1">
    <source>
        <dbReference type="ARBA" id="ARBA00022801"/>
    </source>
</evidence>